<evidence type="ECO:0000313" key="3">
    <source>
        <dbReference type="EMBL" id="EUA54622.1"/>
    </source>
</evidence>
<feature type="domain" description="DUF5642" evidence="2">
    <location>
        <begin position="15"/>
        <end position="156"/>
    </location>
</feature>
<gene>
    <name evidence="3" type="ORF">I553_1278</name>
</gene>
<dbReference type="EMBL" id="JAOB01000032">
    <property type="protein sequence ID" value="EUA54622.1"/>
    <property type="molecule type" value="Genomic_DNA"/>
</dbReference>
<proteinExistence type="predicted"/>
<feature type="region of interest" description="Disordered" evidence="1">
    <location>
        <begin position="65"/>
        <end position="92"/>
    </location>
</feature>
<dbReference type="PATRIC" id="fig|1299334.3.peg.3093"/>
<protein>
    <recommendedName>
        <fullName evidence="2">DUF5642 domain-containing protein</fullName>
    </recommendedName>
</protein>
<comment type="caution">
    <text evidence="3">The sequence shown here is derived from an EMBL/GenBank/DDBJ whole genome shotgun (WGS) entry which is preliminary data.</text>
</comment>
<sequence length="158" mass="16036">MSQQDIASSGITAFTGAQVDPPQCRAVLIPPHVEPSVGTQAAGVRGQGDQGNIYVVAMRLPQPVRASQPPAGCDRVSVSGSPKASGTAERIPAPNIAGITTTGAKLSVDAADDPDYVFTAALDDQTSVVVMGSTDAQLNPQGLLSDLLVKATSAVRGQ</sequence>
<organism evidence="3">
    <name type="scientific">Mycobacterium xenopi 4042</name>
    <dbReference type="NCBI Taxonomy" id="1299334"/>
    <lineage>
        <taxon>Bacteria</taxon>
        <taxon>Bacillati</taxon>
        <taxon>Actinomycetota</taxon>
        <taxon>Actinomycetes</taxon>
        <taxon>Mycobacteriales</taxon>
        <taxon>Mycobacteriaceae</taxon>
        <taxon>Mycobacterium</taxon>
    </lineage>
</organism>
<dbReference type="InterPro" id="IPR041313">
    <property type="entry name" value="DUF5642"/>
</dbReference>
<accession>X8CE07</accession>
<name>X8CE07_MYCXE</name>
<dbReference type="AlphaFoldDB" id="X8CE07"/>
<evidence type="ECO:0000256" key="1">
    <source>
        <dbReference type="SAM" id="MobiDB-lite"/>
    </source>
</evidence>
<dbReference type="Pfam" id="PF18702">
    <property type="entry name" value="DUF5642"/>
    <property type="match status" value="1"/>
</dbReference>
<reference evidence="3" key="1">
    <citation type="submission" date="2014-01" db="EMBL/GenBank/DDBJ databases">
        <authorList>
            <person name="Brown-Elliot B."/>
            <person name="Wallace R."/>
            <person name="Lenaerts A."/>
            <person name="Ordway D."/>
            <person name="DeGroote M.A."/>
            <person name="Parker T."/>
            <person name="Sizemore C."/>
            <person name="Tallon L.J."/>
            <person name="Sadzewicz L.K."/>
            <person name="Sengamalay N."/>
            <person name="Fraser C.M."/>
            <person name="Hine E."/>
            <person name="Shefchek K.A."/>
            <person name="Das S.P."/>
            <person name="Tettelin H."/>
        </authorList>
    </citation>
    <scope>NUCLEOTIDE SEQUENCE [LARGE SCALE GENOMIC DNA]</scope>
    <source>
        <strain evidence="3">4042</strain>
    </source>
</reference>
<evidence type="ECO:0000259" key="2">
    <source>
        <dbReference type="Pfam" id="PF18702"/>
    </source>
</evidence>